<reference evidence="2 3" key="1">
    <citation type="journal article" date="2020" name="Microbiol. Resour. Announc.">
        <title>Complete genome sequence of Pseudomonas otitidis strain MrB4, isolated from Lake Biwa in Japan.</title>
        <authorList>
            <person name="Miyazaki K."/>
            <person name="Hase E."/>
            <person name="Maruya T."/>
        </authorList>
    </citation>
    <scope>NUCLEOTIDE SEQUENCE [LARGE SCALE GENOMIC DNA]</scope>
    <source>
        <strain evidence="2 3">MrB4</strain>
    </source>
</reference>
<evidence type="ECO:0000256" key="1">
    <source>
        <dbReference type="SAM" id="MobiDB-lite"/>
    </source>
</evidence>
<gene>
    <name evidence="2" type="ORF">PtoMrB4_27250</name>
</gene>
<dbReference type="KEGG" id="poj:PtoMrB4_27250"/>
<dbReference type="RefSeq" id="WP_172433599.1">
    <property type="nucleotide sequence ID" value="NZ_AP022642.1"/>
</dbReference>
<protein>
    <submittedName>
        <fullName evidence="2">Uncharacterized protein</fullName>
    </submittedName>
</protein>
<sequence length="73" mass="7505">MATPRDCSSALALLDLFLLGCDGPELPESNLFHSSPSVRRPVAGGVNSVSGDGPMPGHRPGLLASRAGLGKRH</sequence>
<dbReference type="EMBL" id="AP022642">
    <property type="protein sequence ID" value="BCA28748.1"/>
    <property type="molecule type" value="Genomic_DNA"/>
</dbReference>
<evidence type="ECO:0000313" key="3">
    <source>
        <dbReference type="Proteomes" id="UP000501237"/>
    </source>
</evidence>
<accession>A0A679GK64</accession>
<dbReference type="Proteomes" id="UP000501237">
    <property type="component" value="Chromosome"/>
</dbReference>
<name>A0A679GK64_9GAMM</name>
<feature type="region of interest" description="Disordered" evidence="1">
    <location>
        <begin position="32"/>
        <end position="73"/>
    </location>
</feature>
<evidence type="ECO:0000313" key="2">
    <source>
        <dbReference type="EMBL" id="BCA28748.1"/>
    </source>
</evidence>
<dbReference type="GeneID" id="57397943"/>
<proteinExistence type="predicted"/>
<organism evidence="2 3">
    <name type="scientific">Metapseudomonas otitidis</name>
    <dbReference type="NCBI Taxonomy" id="319939"/>
    <lineage>
        <taxon>Bacteria</taxon>
        <taxon>Pseudomonadati</taxon>
        <taxon>Pseudomonadota</taxon>
        <taxon>Gammaproteobacteria</taxon>
        <taxon>Pseudomonadales</taxon>
        <taxon>Pseudomonadaceae</taxon>
        <taxon>Metapseudomonas</taxon>
    </lineage>
</organism>
<dbReference type="AlphaFoldDB" id="A0A679GK64"/>